<dbReference type="InParanoid" id="A0A6P8ICW7"/>
<name>A0A6P8ICW7_ACTTE</name>
<gene>
    <name evidence="7" type="primary">LOC116299234</name>
</gene>
<organism evidence="6 7">
    <name type="scientific">Actinia tenebrosa</name>
    <name type="common">Australian red waratah sea anemone</name>
    <dbReference type="NCBI Taxonomy" id="6105"/>
    <lineage>
        <taxon>Eukaryota</taxon>
        <taxon>Metazoa</taxon>
        <taxon>Cnidaria</taxon>
        <taxon>Anthozoa</taxon>
        <taxon>Hexacorallia</taxon>
        <taxon>Actiniaria</taxon>
        <taxon>Actiniidae</taxon>
        <taxon>Actinia</taxon>
    </lineage>
</organism>
<keyword evidence="2 4" id="KW-0732">Signal</keyword>
<dbReference type="InterPro" id="IPR018143">
    <property type="entry name" value="Folate_rcpt-like"/>
</dbReference>
<evidence type="ECO:0000259" key="5">
    <source>
        <dbReference type="Pfam" id="PF03024"/>
    </source>
</evidence>
<dbReference type="GO" id="GO:0038023">
    <property type="term" value="F:signaling receptor activity"/>
    <property type="evidence" value="ECO:0007669"/>
    <property type="project" value="TreeGrafter"/>
</dbReference>
<comment type="similarity">
    <text evidence="1">Belongs to the folate receptor family.</text>
</comment>
<keyword evidence="3" id="KW-1015">Disulfide bond</keyword>
<accession>A0A6P8ICW7</accession>
<evidence type="ECO:0000256" key="1">
    <source>
        <dbReference type="ARBA" id="ARBA00007932"/>
    </source>
</evidence>
<feature type="domain" description="Folate receptor-like" evidence="5">
    <location>
        <begin position="41"/>
        <end position="172"/>
    </location>
</feature>
<feature type="signal peptide" evidence="4">
    <location>
        <begin position="1"/>
        <end position="23"/>
    </location>
</feature>
<dbReference type="PANTHER" id="PTHR10517:SF28">
    <property type="entry name" value="COILIN"/>
    <property type="match status" value="1"/>
</dbReference>
<keyword evidence="6" id="KW-1185">Reference proteome</keyword>
<evidence type="ECO:0000313" key="6">
    <source>
        <dbReference type="Proteomes" id="UP000515163"/>
    </source>
</evidence>
<dbReference type="KEGG" id="aten:116299234"/>
<protein>
    <submittedName>
        <fullName evidence="7">Uncharacterized protein LOC116299234</fullName>
    </submittedName>
</protein>
<dbReference type="GeneID" id="116299234"/>
<sequence>MAIGRVVIIVALLYLNLTLLCDAQAMIRARQCTFFGQGRTPKEAYSLSNCTWFKEQSCCRHTEVTSVFQAMMPLETNNKKCYDLMNYLMCYFCSPDQELWYKSNQVHVCGTFCKQIYKNCKSASYKGETIGKKYPNGKKFCEAQLFVVKESNKECFDHSLISASSHSSSEFCLLFILITFSIVRFSLL</sequence>
<evidence type="ECO:0000313" key="7">
    <source>
        <dbReference type="RefSeq" id="XP_031563722.1"/>
    </source>
</evidence>
<dbReference type="AlphaFoldDB" id="A0A6P8ICW7"/>
<proteinExistence type="inferred from homology"/>
<evidence type="ECO:0000256" key="3">
    <source>
        <dbReference type="ARBA" id="ARBA00023157"/>
    </source>
</evidence>
<feature type="chain" id="PRO_5027546024" evidence="4">
    <location>
        <begin position="24"/>
        <end position="188"/>
    </location>
</feature>
<evidence type="ECO:0000256" key="4">
    <source>
        <dbReference type="SAM" id="SignalP"/>
    </source>
</evidence>
<evidence type="ECO:0000256" key="2">
    <source>
        <dbReference type="ARBA" id="ARBA00022729"/>
    </source>
</evidence>
<dbReference type="InterPro" id="IPR004269">
    <property type="entry name" value="Folate_rcpt"/>
</dbReference>
<dbReference type="OrthoDB" id="5982264at2759"/>
<dbReference type="PANTHER" id="PTHR10517">
    <property type="entry name" value="FOLATE RECEPTOR"/>
    <property type="match status" value="1"/>
</dbReference>
<reference evidence="7" key="1">
    <citation type="submission" date="2025-08" db="UniProtKB">
        <authorList>
            <consortium name="RefSeq"/>
        </authorList>
    </citation>
    <scope>IDENTIFICATION</scope>
    <source>
        <tissue evidence="7">Tentacle</tissue>
    </source>
</reference>
<dbReference type="Pfam" id="PF03024">
    <property type="entry name" value="Folate_rec"/>
    <property type="match status" value="1"/>
</dbReference>
<dbReference type="Proteomes" id="UP000515163">
    <property type="component" value="Unplaced"/>
</dbReference>
<dbReference type="RefSeq" id="XP_031563722.1">
    <property type="nucleotide sequence ID" value="XM_031707862.1"/>
</dbReference>
<dbReference type="GO" id="GO:0009897">
    <property type="term" value="C:external side of plasma membrane"/>
    <property type="evidence" value="ECO:0007669"/>
    <property type="project" value="TreeGrafter"/>
</dbReference>